<protein>
    <submittedName>
        <fullName evidence="2">Uncharacterized protein</fullName>
    </submittedName>
</protein>
<proteinExistence type="predicted"/>
<dbReference type="AlphaFoldDB" id="A0A5E4SAQ1"/>
<reference evidence="2 3" key="1">
    <citation type="submission" date="2019-08" db="EMBL/GenBank/DDBJ databases">
        <authorList>
            <person name="Peeters C."/>
        </authorList>
    </citation>
    <scope>NUCLEOTIDE SEQUENCE [LARGE SCALE GENOMIC DNA]</scope>
    <source>
        <strain evidence="2 3">LMG 31114</strain>
    </source>
</reference>
<name>A0A5E4SAQ1_9BURK</name>
<sequence length="44" mass="4673">MSQCLKRVESKQSGREFVTAHIVSLAGVAFAVAALTTLLVAVLR</sequence>
<keyword evidence="1" id="KW-0472">Membrane</keyword>
<dbReference type="Proteomes" id="UP000366945">
    <property type="component" value="Unassembled WGS sequence"/>
</dbReference>
<feature type="transmembrane region" description="Helical" evidence="1">
    <location>
        <begin position="20"/>
        <end position="43"/>
    </location>
</feature>
<evidence type="ECO:0000313" key="3">
    <source>
        <dbReference type="Proteomes" id="UP000366945"/>
    </source>
</evidence>
<dbReference type="EMBL" id="CABPSK010000001">
    <property type="protein sequence ID" value="VVD72926.1"/>
    <property type="molecule type" value="Genomic_DNA"/>
</dbReference>
<evidence type="ECO:0000256" key="1">
    <source>
        <dbReference type="SAM" id="Phobius"/>
    </source>
</evidence>
<evidence type="ECO:0000313" key="2">
    <source>
        <dbReference type="EMBL" id="VVD72926.1"/>
    </source>
</evidence>
<dbReference type="GeneID" id="300407297"/>
<accession>A0A5E4SAQ1</accession>
<keyword evidence="3" id="KW-1185">Reference proteome</keyword>
<organism evidence="2 3">
    <name type="scientific">Pandoraea pneumonica</name>
    <dbReference type="NCBI Taxonomy" id="2508299"/>
    <lineage>
        <taxon>Bacteria</taxon>
        <taxon>Pseudomonadati</taxon>
        <taxon>Pseudomonadota</taxon>
        <taxon>Betaproteobacteria</taxon>
        <taxon>Burkholderiales</taxon>
        <taxon>Burkholderiaceae</taxon>
        <taxon>Pandoraea</taxon>
    </lineage>
</organism>
<keyword evidence="1" id="KW-1133">Transmembrane helix</keyword>
<keyword evidence="1" id="KW-0812">Transmembrane</keyword>
<gene>
    <name evidence="2" type="ORF">PPN31114_00702</name>
</gene>
<dbReference type="RefSeq" id="WP_281350937.1">
    <property type="nucleotide sequence ID" value="NZ_CABPSK010000001.1"/>
</dbReference>